<keyword evidence="2" id="KW-1185">Reference proteome</keyword>
<dbReference type="AlphaFoldDB" id="A0A840QP97"/>
<evidence type="ECO:0000313" key="2">
    <source>
        <dbReference type="Proteomes" id="UP000551878"/>
    </source>
</evidence>
<reference evidence="1 2" key="1">
    <citation type="submission" date="2020-08" db="EMBL/GenBank/DDBJ databases">
        <title>Genomic Encyclopedia of Type Strains, Phase IV (KMG-IV): sequencing the most valuable type-strain genomes for metagenomic binning, comparative biology and taxonomic classification.</title>
        <authorList>
            <person name="Goeker M."/>
        </authorList>
    </citation>
    <scope>NUCLEOTIDE SEQUENCE [LARGE SCALE GENOMIC DNA]</scope>
    <source>
        <strain evidence="1 2">DSM 24696</strain>
    </source>
</reference>
<dbReference type="EMBL" id="JACHHB010000005">
    <property type="protein sequence ID" value="MBB5173153.1"/>
    <property type="molecule type" value="Genomic_DNA"/>
</dbReference>
<organism evidence="1 2">
    <name type="scientific">Texcoconibacillus texcoconensis</name>
    <dbReference type="NCBI Taxonomy" id="1095777"/>
    <lineage>
        <taxon>Bacteria</taxon>
        <taxon>Bacillati</taxon>
        <taxon>Bacillota</taxon>
        <taxon>Bacilli</taxon>
        <taxon>Bacillales</taxon>
        <taxon>Bacillaceae</taxon>
        <taxon>Texcoconibacillus</taxon>
    </lineage>
</organism>
<comment type="caution">
    <text evidence="1">The sequence shown here is derived from an EMBL/GenBank/DDBJ whole genome shotgun (WGS) entry which is preliminary data.</text>
</comment>
<gene>
    <name evidence="1" type="ORF">HNQ41_001322</name>
</gene>
<protein>
    <submittedName>
        <fullName evidence="1">Uncharacterized protein</fullName>
    </submittedName>
</protein>
<name>A0A840QP97_9BACI</name>
<accession>A0A840QP97</accession>
<evidence type="ECO:0000313" key="1">
    <source>
        <dbReference type="EMBL" id="MBB5173153.1"/>
    </source>
</evidence>
<proteinExistence type="predicted"/>
<dbReference type="Proteomes" id="UP000551878">
    <property type="component" value="Unassembled WGS sequence"/>
</dbReference>
<sequence length="66" mass="7704">MFFGMNAGWIGFLYMTIYTYKPPFLYVQVKVENIESCRRDFVYIANAPSYDGQILLKESETGEHPI</sequence>